<accession>A0A2K1K6P8</accession>
<feature type="transmembrane region" description="Helical" evidence="1">
    <location>
        <begin position="27"/>
        <end position="56"/>
    </location>
</feature>
<keyword evidence="1" id="KW-0812">Transmembrane</keyword>
<gene>
    <name evidence="2" type="ORF">PHYPA_011350</name>
</gene>
<reference evidence="3" key="3">
    <citation type="submission" date="2020-12" db="UniProtKB">
        <authorList>
            <consortium name="EnsemblPlants"/>
        </authorList>
    </citation>
    <scope>IDENTIFICATION</scope>
</reference>
<organism evidence="2">
    <name type="scientific">Physcomitrium patens</name>
    <name type="common">Spreading-leaved earth moss</name>
    <name type="synonym">Physcomitrella patens</name>
    <dbReference type="NCBI Taxonomy" id="3218"/>
    <lineage>
        <taxon>Eukaryota</taxon>
        <taxon>Viridiplantae</taxon>
        <taxon>Streptophyta</taxon>
        <taxon>Embryophyta</taxon>
        <taxon>Bryophyta</taxon>
        <taxon>Bryophytina</taxon>
        <taxon>Bryopsida</taxon>
        <taxon>Funariidae</taxon>
        <taxon>Funariales</taxon>
        <taxon>Funariaceae</taxon>
        <taxon>Physcomitrium</taxon>
    </lineage>
</organism>
<name>A0A2K1K6P8_PHYPA</name>
<reference evidence="2 4" key="2">
    <citation type="journal article" date="2018" name="Plant J.">
        <title>The Physcomitrella patens chromosome-scale assembly reveals moss genome structure and evolution.</title>
        <authorList>
            <person name="Lang D."/>
            <person name="Ullrich K.K."/>
            <person name="Murat F."/>
            <person name="Fuchs J."/>
            <person name="Jenkins J."/>
            <person name="Haas F.B."/>
            <person name="Piednoel M."/>
            <person name="Gundlach H."/>
            <person name="Van Bel M."/>
            <person name="Meyberg R."/>
            <person name="Vives C."/>
            <person name="Morata J."/>
            <person name="Symeonidi A."/>
            <person name="Hiss M."/>
            <person name="Muchero W."/>
            <person name="Kamisugi Y."/>
            <person name="Saleh O."/>
            <person name="Blanc G."/>
            <person name="Decker E.L."/>
            <person name="van Gessel N."/>
            <person name="Grimwood J."/>
            <person name="Hayes R.D."/>
            <person name="Graham S.W."/>
            <person name="Gunter L.E."/>
            <person name="McDaniel S.F."/>
            <person name="Hoernstein S.N.W."/>
            <person name="Larsson A."/>
            <person name="Li F.W."/>
            <person name="Perroud P.F."/>
            <person name="Phillips J."/>
            <person name="Ranjan P."/>
            <person name="Rokshar D.S."/>
            <person name="Rothfels C.J."/>
            <person name="Schneider L."/>
            <person name="Shu S."/>
            <person name="Stevenson D.W."/>
            <person name="Thummler F."/>
            <person name="Tillich M."/>
            <person name="Villarreal Aguilar J.C."/>
            <person name="Widiez T."/>
            <person name="Wong G.K."/>
            <person name="Wymore A."/>
            <person name="Zhang Y."/>
            <person name="Zimmer A.D."/>
            <person name="Quatrano R.S."/>
            <person name="Mayer K.F.X."/>
            <person name="Goodstein D."/>
            <person name="Casacuberta J.M."/>
            <person name="Vandepoele K."/>
            <person name="Reski R."/>
            <person name="Cuming A.C."/>
            <person name="Tuskan G.A."/>
            <person name="Maumus F."/>
            <person name="Salse J."/>
            <person name="Schmutz J."/>
            <person name="Rensing S.A."/>
        </authorList>
    </citation>
    <scope>NUCLEOTIDE SEQUENCE [LARGE SCALE GENOMIC DNA]</scope>
    <source>
        <strain evidence="3 4">cv. Gransden 2004</strain>
    </source>
</reference>
<keyword evidence="1" id="KW-1133">Transmembrane helix</keyword>
<protein>
    <recommendedName>
        <fullName evidence="5">Amino acid transporter transmembrane domain-containing protein</fullName>
    </recommendedName>
</protein>
<keyword evidence="1" id="KW-0472">Membrane</keyword>
<dbReference type="EnsemblPlants" id="Pp3c8_9959V3.1">
    <property type="protein sequence ID" value="PAC:32963468.CDS.1"/>
    <property type="gene ID" value="Pp3c8_9959"/>
</dbReference>
<reference evidence="2 4" key="1">
    <citation type="journal article" date="2008" name="Science">
        <title>The Physcomitrella genome reveals evolutionary insights into the conquest of land by plants.</title>
        <authorList>
            <person name="Rensing S."/>
            <person name="Lang D."/>
            <person name="Zimmer A."/>
            <person name="Terry A."/>
            <person name="Salamov A."/>
            <person name="Shapiro H."/>
            <person name="Nishiyama T."/>
            <person name="Perroud P.-F."/>
            <person name="Lindquist E."/>
            <person name="Kamisugi Y."/>
            <person name="Tanahashi T."/>
            <person name="Sakakibara K."/>
            <person name="Fujita T."/>
            <person name="Oishi K."/>
            <person name="Shin-I T."/>
            <person name="Kuroki Y."/>
            <person name="Toyoda A."/>
            <person name="Suzuki Y."/>
            <person name="Hashimoto A."/>
            <person name="Yamaguchi K."/>
            <person name="Sugano A."/>
            <person name="Kohara Y."/>
            <person name="Fujiyama A."/>
            <person name="Anterola A."/>
            <person name="Aoki S."/>
            <person name="Ashton N."/>
            <person name="Barbazuk W.B."/>
            <person name="Barker E."/>
            <person name="Bennetzen J."/>
            <person name="Bezanilla M."/>
            <person name="Blankenship R."/>
            <person name="Cho S.H."/>
            <person name="Dutcher S."/>
            <person name="Estelle M."/>
            <person name="Fawcett J.A."/>
            <person name="Gundlach H."/>
            <person name="Hanada K."/>
            <person name="Heyl A."/>
            <person name="Hicks K.A."/>
            <person name="Hugh J."/>
            <person name="Lohr M."/>
            <person name="Mayer K."/>
            <person name="Melkozernov A."/>
            <person name="Murata T."/>
            <person name="Nelson D."/>
            <person name="Pils B."/>
            <person name="Prigge M."/>
            <person name="Reiss B."/>
            <person name="Renner T."/>
            <person name="Rombauts S."/>
            <person name="Rushton P."/>
            <person name="Sanderfoot A."/>
            <person name="Schween G."/>
            <person name="Shiu S.-H."/>
            <person name="Stueber K."/>
            <person name="Theodoulou F.L."/>
            <person name="Tu H."/>
            <person name="Van de Peer Y."/>
            <person name="Verrier P.J."/>
            <person name="Waters E."/>
            <person name="Wood A."/>
            <person name="Yang L."/>
            <person name="Cove D."/>
            <person name="Cuming A."/>
            <person name="Hasebe M."/>
            <person name="Lucas S."/>
            <person name="Mishler D.B."/>
            <person name="Reski R."/>
            <person name="Grigoriev I."/>
            <person name="Quatrano R.S."/>
            <person name="Boore J.L."/>
        </authorList>
    </citation>
    <scope>NUCLEOTIDE SEQUENCE [LARGE SCALE GENOMIC DNA]</scope>
    <source>
        <strain evidence="3 4">cv. Gransden 2004</strain>
    </source>
</reference>
<dbReference type="Proteomes" id="UP000006727">
    <property type="component" value="Chromosome 8"/>
</dbReference>
<evidence type="ECO:0000256" key="1">
    <source>
        <dbReference type="SAM" id="Phobius"/>
    </source>
</evidence>
<dbReference type="AlphaFoldDB" id="A0A2K1K6P8"/>
<evidence type="ECO:0000313" key="2">
    <source>
        <dbReference type="EMBL" id="PNR49454.1"/>
    </source>
</evidence>
<evidence type="ECO:0000313" key="4">
    <source>
        <dbReference type="Proteomes" id="UP000006727"/>
    </source>
</evidence>
<keyword evidence="4" id="KW-1185">Reference proteome</keyword>
<dbReference type="Gramene" id="Pp3c8_9959V3.1">
    <property type="protein sequence ID" value="PAC:32963468.CDS.1"/>
    <property type="gene ID" value="Pp3c8_9959"/>
</dbReference>
<evidence type="ECO:0008006" key="5">
    <source>
        <dbReference type="Google" id="ProtNLM"/>
    </source>
</evidence>
<dbReference type="EMBL" id="ABEU02000008">
    <property type="protein sequence ID" value="PNR49454.1"/>
    <property type="molecule type" value="Genomic_DNA"/>
</dbReference>
<evidence type="ECO:0000313" key="3">
    <source>
        <dbReference type="EnsemblPlants" id="PAC:32963468.CDS.1"/>
    </source>
</evidence>
<dbReference type="InParanoid" id="A0A2K1K6P8"/>
<proteinExistence type="predicted"/>
<sequence>MHTSVGRTKILCDVLSRFMIPWWGLGFSYQMVAIAGVLGFEWNFSIMVSIFLLYILHQTSCRILTSSGMTTFSQSLGFRLHGQTHNEA</sequence>